<feature type="compositionally biased region" description="Basic residues" evidence="1">
    <location>
        <begin position="95"/>
        <end position="119"/>
    </location>
</feature>
<dbReference type="Proteomes" id="UP000299102">
    <property type="component" value="Unassembled WGS sequence"/>
</dbReference>
<evidence type="ECO:0000313" key="3">
    <source>
        <dbReference type="Proteomes" id="UP000299102"/>
    </source>
</evidence>
<accession>A0A4C1WS05</accession>
<feature type="region of interest" description="Disordered" evidence="1">
    <location>
        <begin position="95"/>
        <end position="123"/>
    </location>
</feature>
<organism evidence="2 3">
    <name type="scientific">Eumeta variegata</name>
    <name type="common">Bagworm moth</name>
    <name type="synonym">Eumeta japonica</name>
    <dbReference type="NCBI Taxonomy" id="151549"/>
    <lineage>
        <taxon>Eukaryota</taxon>
        <taxon>Metazoa</taxon>
        <taxon>Ecdysozoa</taxon>
        <taxon>Arthropoda</taxon>
        <taxon>Hexapoda</taxon>
        <taxon>Insecta</taxon>
        <taxon>Pterygota</taxon>
        <taxon>Neoptera</taxon>
        <taxon>Endopterygota</taxon>
        <taxon>Lepidoptera</taxon>
        <taxon>Glossata</taxon>
        <taxon>Ditrysia</taxon>
        <taxon>Tineoidea</taxon>
        <taxon>Psychidae</taxon>
        <taxon>Oiketicinae</taxon>
        <taxon>Eumeta</taxon>
    </lineage>
</organism>
<gene>
    <name evidence="2" type="ORF">EVAR_85354_1</name>
</gene>
<reference evidence="2 3" key="1">
    <citation type="journal article" date="2019" name="Commun. Biol.">
        <title>The bagworm genome reveals a unique fibroin gene that provides high tensile strength.</title>
        <authorList>
            <person name="Kono N."/>
            <person name="Nakamura H."/>
            <person name="Ohtoshi R."/>
            <person name="Tomita M."/>
            <person name="Numata K."/>
            <person name="Arakawa K."/>
        </authorList>
    </citation>
    <scope>NUCLEOTIDE SEQUENCE [LARGE SCALE GENOMIC DNA]</scope>
</reference>
<evidence type="ECO:0000313" key="2">
    <source>
        <dbReference type="EMBL" id="GBP54051.1"/>
    </source>
</evidence>
<dbReference type="AlphaFoldDB" id="A0A4C1WS05"/>
<proteinExistence type="predicted"/>
<name>A0A4C1WS05_EUMVA</name>
<sequence length="161" mass="18631">MNVYELGLQENIWMKDGVEVMEEGASHRNYHSYDEKQQLNLIFHAHFVLQPSADGSHARCPSSALWAVRPRSPTEYTSFEYLLPFTSSRHCQAARRTPHAARRTPHAARRTPHAARRTHSSCALSRRSRPITIQCRRSTDRPLCLHRRQFRRSAAPALYAR</sequence>
<protein>
    <submittedName>
        <fullName evidence="2">Uncharacterized protein</fullName>
    </submittedName>
</protein>
<evidence type="ECO:0000256" key="1">
    <source>
        <dbReference type="SAM" id="MobiDB-lite"/>
    </source>
</evidence>
<dbReference type="EMBL" id="BGZK01000638">
    <property type="protein sequence ID" value="GBP54051.1"/>
    <property type="molecule type" value="Genomic_DNA"/>
</dbReference>
<comment type="caution">
    <text evidence="2">The sequence shown here is derived from an EMBL/GenBank/DDBJ whole genome shotgun (WGS) entry which is preliminary data.</text>
</comment>
<keyword evidence="3" id="KW-1185">Reference proteome</keyword>